<dbReference type="EMBL" id="JBHLUD010000010">
    <property type="protein sequence ID" value="MFC0545861.1"/>
    <property type="molecule type" value="Genomic_DNA"/>
</dbReference>
<evidence type="ECO:0000313" key="3">
    <source>
        <dbReference type="Proteomes" id="UP001589810"/>
    </source>
</evidence>
<proteinExistence type="predicted"/>
<keyword evidence="3" id="KW-1185">Reference proteome</keyword>
<sequence length="101" mass="11301">MDVCRRVGATPQPVTARDKLGVSREALSGEWPLNGVRLAAEGGTCGWYVWSGGEMSDDDDFFVPMHVEHLLKARPEVARYLSLPVGWRFLVAPDHEDVWFS</sequence>
<dbReference type="RefSeq" id="WP_273943599.1">
    <property type="nucleotide sequence ID" value="NZ_CP097263.1"/>
</dbReference>
<gene>
    <name evidence="2" type="ORF">ACFFH7_30395</name>
</gene>
<evidence type="ECO:0000259" key="1">
    <source>
        <dbReference type="Pfam" id="PF24719"/>
    </source>
</evidence>
<reference evidence="2 3" key="1">
    <citation type="submission" date="2024-09" db="EMBL/GenBank/DDBJ databases">
        <authorList>
            <person name="Sun Q."/>
            <person name="Mori K."/>
        </authorList>
    </citation>
    <scope>NUCLEOTIDE SEQUENCE [LARGE SCALE GENOMIC DNA]</scope>
    <source>
        <strain evidence="2 3">TBRC 1432</strain>
    </source>
</reference>
<accession>A0ABV6N1E7</accession>
<comment type="caution">
    <text evidence="2">The sequence shown here is derived from an EMBL/GenBank/DDBJ whole genome shotgun (WGS) entry which is preliminary data.</text>
</comment>
<protein>
    <recommendedName>
        <fullName evidence="1">Imm33-like domain-containing protein</fullName>
    </recommendedName>
</protein>
<name>A0ABV6N1E7_9PSEU</name>
<feature type="domain" description="Imm33-like" evidence="1">
    <location>
        <begin position="2"/>
        <end position="100"/>
    </location>
</feature>
<organism evidence="2 3">
    <name type="scientific">Kutzneria chonburiensis</name>
    <dbReference type="NCBI Taxonomy" id="1483604"/>
    <lineage>
        <taxon>Bacteria</taxon>
        <taxon>Bacillati</taxon>
        <taxon>Actinomycetota</taxon>
        <taxon>Actinomycetes</taxon>
        <taxon>Pseudonocardiales</taxon>
        <taxon>Pseudonocardiaceae</taxon>
        <taxon>Kutzneria</taxon>
    </lineage>
</organism>
<dbReference type="InterPro" id="IPR056509">
    <property type="entry name" value="Imm33-like"/>
</dbReference>
<evidence type="ECO:0000313" key="2">
    <source>
        <dbReference type="EMBL" id="MFC0545861.1"/>
    </source>
</evidence>
<dbReference type="Pfam" id="PF24719">
    <property type="entry name" value="Imm33-like"/>
    <property type="match status" value="1"/>
</dbReference>
<dbReference type="Proteomes" id="UP001589810">
    <property type="component" value="Unassembled WGS sequence"/>
</dbReference>